<evidence type="ECO:0000313" key="1">
    <source>
        <dbReference type="EMBL" id="POM64472.1"/>
    </source>
</evidence>
<gene>
    <name evidence="1" type="ORF">PHPALM_19992</name>
</gene>
<dbReference type="Proteomes" id="UP000237271">
    <property type="component" value="Unassembled WGS sequence"/>
</dbReference>
<protein>
    <submittedName>
        <fullName evidence="1">Uncharacterized protein</fullName>
    </submittedName>
</protein>
<dbReference type="AlphaFoldDB" id="A0A2P4XG03"/>
<keyword evidence="2" id="KW-1185">Reference proteome</keyword>
<comment type="caution">
    <text evidence="1">The sequence shown here is derived from an EMBL/GenBank/DDBJ whole genome shotgun (WGS) entry which is preliminary data.</text>
</comment>
<organism evidence="1 2">
    <name type="scientific">Phytophthora palmivora</name>
    <dbReference type="NCBI Taxonomy" id="4796"/>
    <lineage>
        <taxon>Eukaryota</taxon>
        <taxon>Sar</taxon>
        <taxon>Stramenopiles</taxon>
        <taxon>Oomycota</taxon>
        <taxon>Peronosporomycetes</taxon>
        <taxon>Peronosporales</taxon>
        <taxon>Peronosporaceae</taxon>
        <taxon>Phytophthora</taxon>
    </lineage>
</organism>
<accession>A0A2P4XG03</accession>
<reference evidence="1 2" key="1">
    <citation type="journal article" date="2017" name="Genome Biol. Evol.">
        <title>Phytophthora megakarya and P. palmivora, closely related causal agents of cacao black pod rot, underwent increases in genome sizes and gene numbers by different mechanisms.</title>
        <authorList>
            <person name="Ali S.S."/>
            <person name="Shao J."/>
            <person name="Lary D.J."/>
            <person name="Kronmiller B."/>
            <person name="Shen D."/>
            <person name="Strem M.D."/>
            <person name="Amoako-Attah I."/>
            <person name="Akrofi A.Y."/>
            <person name="Begoude B.A."/>
            <person name="Ten Hoopen G.M."/>
            <person name="Coulibaly K."/>
            <person name="Kebe B.I."/>
            <person name="Melnick R.L."/>
            <person name="Guiltinan M.J."/>
            <person name="Tyler B.M."/>
            <person name="Meinhardt L.W."/>
            <person name="Bailey B.A."/>
        </authorList>
    </citation>
    <scope>NUCLEOTIDE SEQUENCE [LARGE SCALE GENOMIC DNA]</scope>
    <source>
        <strain evidence="2">sbr112.9</strain>
    </source>
</reference>
<dbReference type="OrthoDB" id="162805at2759"/>
<dbReference type="EMBL" id="NCKW01011097">
    <property type="protein sequence ID" value="POM64472.1"/>
    <property type="molecule type" value="Genomic_DNA"/>
</dbReference>
<sequence>MEKMRASPLIANNIRRLNLMLETLRSVNSNITLRAGEYDESKIIEALVVKTDMQTTVNAQQVNEAISELYQSTKCELSEYLVENREQYHSFTVCAEFWTCKTAGDKHSTPHTVTREGGIQKPFRSWPAQMLETLSLPCDFYGSTSDADGYVKYMLRSDLKLKWEWREVNPEMADLIAKMTQLCKSKGKRAST</sequence>
<evidence type="ECO:0000313" key="2">
    <source>
        <dbReference type="Proteomes" id="UP000237271"/>
    </source>
</evidence>
<proteinExistence type="predicted"/>
<name>A0A2P4XG03_9STRA</name>